<evidence type="ECO:0000259" key="3">
    <source>
        <dbReference type="PROSITE" id="PS51186"/>
    </source>
</evidence>
<dbReference type="PANTHER" id="PTHR43877">
    <property type="entry name" value="AMINOALKYLPHOSPHONATE N-ACETYLTRANSFERASE-RELATED-RELATED"/>
    <property type="match status" value="1"/>
</dbReference>
<keyword evidence="2" id="KW-0012">Acyltransferase</keyword>
<dbReference type="InterPro" id="IPR000182">
    <property type="entry name" value="GNAT_dom"/>
</dbReference>
<name>A0ABY5NCG3_9ACTN</name>
<dbReference type="Gene3D" id="3.40.630.30">
    <property type="match status" value="1"/>
</dbReference>
<organism evidence="4 5">
    <name type="scientific">Streptomyces changanensis</name>
    <dbReference type="NCBI Taxonomy" id="2964669"/>
    <lineage>
        <taxon>Bacteria</taxon>
        <taxon>Bacillati</taxon>
        <taxon>Actinomycetota</taxon>
        <taxon>Actinomycetes</taxon>
        <taxon>Kitasatosporales</taxon>
        <taxon>Streptomycetaceae</taxon>
        <taxon>Streptomyces</taxon>
    </lineage>
</organism>
<evidence type="ECO:0000313" key="5">
    <source>
        <dbReference type="Proteomes" id="UP001060150"/>
    </source>
</evidence>
<dbReference type="InterPro" id="IPR016181">
    <property type="entry name" value="Acyl_CoA_acyltransferase"/>
</dbReference>
<dbReference type="Pfam" id="PF00583">
    <property type="entry name" value="Acetyltransf_1"/>
    <property type="match status" value="1"/>
</dbReference>
<dbReference type="PROSITE" id="PS51186">
    <property type="entry name" value="GNAT"/>
    <property type="match status" value="1"/>
</dbReference>
<dbReference type="EMBL" id="CP102332">
    <property type="protein sequence ID" value="UUS33722.1"/>
    <property type="molecule type" value="Genomic_DNA"/>
</dbReference>
<dbReference type="SUPFAM" id="SSF55729">
    <property type="entry name" value="Acyl-CoA N-acyltransferases (Nat)"/>
    <property type="match status" value="1"/>
</dbReference>
<evidence type="ECO:0000256" key="2">
    <source>
        <dbReference type="ARBA" id="ARBA00023315"/>
    </source>
</evidence>
<dbReference type="CDD" id="cd04301">
    <property type="entry name" value="NAT_SF"/>
    <property type="match status" value="1"/>
</dbReference>
<dbReference type="InterPro" id="IPR050832">
    <property type="entry name" value="Bact_Acetyltransf"/>
</dbReference>
<feature type="domain" description="N-acetyltransferase" evidence="3">
    <location>
        <begin position="3"/>
        <end position="168"/>
    </location>
</feature>
<reference evidence="4" key="1">
    <citation type="submission" date="2022-08" db="EMBL/GenBank/DDBJ databases">
        <title>Streptomyces changanensis sp. nov., an actinomycete isolated from soil.</title>
        <authorList>
            <person name="Wu H."/>
            <person name="Han L."/>
        </authorList>
    </citation>
    <scope>NUCLEOTIDE SEQUENCE</scope>
    <source>
        <strain evidence="4">HL-66</strain>
    </source>
</reference>
<evidence type="ECO:0000256" key="1">
    <source>
        <dbReference type="ARBA" id="ARBA00022679"/>
    </source>
</evidence>
<protein>
    <submittedName>
        <fullName evidence="4">GNAT family N-acetyltransferase</fullName>
    </submittedName>
</protein>
<keyword evidence="1" id="KW-0808">Transferase</keyword>
<evidence type="ECO:0000313" key="4">
    <source>
        <dbReference type="EMBL" id="UUS33722.1"/>
    </source>
</evidence>
<sequence length="176" mass="18877">MSARVREMAEADCAAVARVRVAGWRSAYRGLLPVAYLAALDVEEDAAARREHLARAGGRVVHLVAERDGDVVGWAAFGPDRRPDAGPADAELYALYALPAVVGTGVGRALMEEVTARASARGYRSLSLWVLEDNALGRRFYAKAGFTPDGTREPWEVGGTTLMELRCTRPLAPAPA</sequence>
<gene>
    <name evidence="4" type="ORF">NRO40_24775</name>
</gene>
<accession>A0ABY5NCG3</accession>
<dbReference type="Proteomes" id="UP001060150">
    <property type="component" value="Chromosome"/>
</dbReference>
<dbReference type="RefSeq" id="WP_232790916.1">
    <property type="nucleotide sequence ID" value="NZ_CP102332.1"/>
</dbReference>
<proteinExistence type="predicted"/>
<keyword evidence="5" id="KW-1185">Reference proteome</keyword>